<dbReference type="AlphaFoldDB" id="A0A679IU73"/>
<dbReference type="GO" id="GO:0001682">
    <property type="term" value="P:tRNA 5'-leader removal"/>
    <property type="evidence" value="ECO:0007669"/>
    <property type="project" value="UniProtKB-UniRule"/>
</dbReference>
<feature type="region of interest" description="Disordered" evidence="9">
    <location>
        <begin position="146"/>
        <end position="229"/>
    </location>
</feature>
<gene>
    <name evidence="7 10" type="primary">rnpA</name>
    <name evidence="10" type="ORF">MBUL_01668</name>
</gene>
<comment type="function">
    <text evidence="1 7">RNaseP catalyzes the removal of the 5'-leader sequence from pre-tRNA to produce the mature 5'-terminus. It can also cleave other RNA substrates such as 4.5S RNA. The protein component plays an auxiliary but essential role in vivo by binding to the 5'-leader sequence and broadening the substrate specificity of the ribozyme.</text>
</comment>
<dbReference type="GO" id="GO:0030677">
    <property type="term" value="C:ribonuclease P complex"/>
    <property type="evidence" value="ECO:0007669"/>
    <property type="project" value="TreeGrafter"/>
</dbReference>
<evidence type="ECO:0000256" key="8">
    <source>
        <dbReference type="NCBIfam" id="TIGR00188"/>
    </source>
</evidence>
<comment type="catalytic activity">
    <reaction evidence="7">
        <text>Endonucleolytic cleavage of RNA, removing 5'-extranucleotides from tRNA precursor.</text>
        <dbReference type="EC" id="3.1.26.5"/>
    </reaction>
</comment>
<evidence type="ECO:0000256" key="1">
    <source>
        <dbReference type="ARBA" id="ARBA00002663"/>
    </source>
</evidence>
<comment type="similarity">
    <text evidence="7">Belongs to the RnpA family.</text>
</comment>
<feature type="compositionally biased region" description="Low complexity" evidence="9">
    <location>
        <begin position="183"/>
        <end position="200"/>
    </location>
</feature>
<dbReference type="NCBIfam" id="TIGR00188">
    <property type="entry name" value="rnpA"/>
    <property type="match status" value="1"/>
</dbReference>
<keyword evidence="6 7" id="KW-0694">RNA-binding</keyword>
<dbReference type="GO" id="GO:0042781">
    <property type="term" value="F:3'-tRNA processing endoribonuclease activity"/>
    <property type="evidence" value="ECO:0007669"/>
    <property type="project" value="TreeGrafter"/>
</dbReference>
<evidence type="ECO:0000256" key="7">
    <source>
        <dbReference type="HAMAP-Rule" id="MF_00227"/>
    </source>
</evidence>
<protein>
    <recommendedName>
        <fullName evidence="7 8">Ribonuclease P protein component</fullName>
        <shortName evidence="7">RNase P protein</shortName>
        <shortName evidence="7">RNaseP protein</shortName>
        <ecNumber evidence="7 8">3.1.26.5</ecNumber>
    </recommendedName>
    <alternativeName>
        <fullName evidence="7">Protein C5</fullName>
    </alternativeName>
</protein>
<keyword evidence="3 7" id="KW-0540">Nuclease</keyword>
<accession>A0A679IU73</accession>
<evidence type="ECO:0000256" key="9">
    <source>
        <dbReference type="SAM" id="MobiDB-lite"/>
    </source>
</evidence>
<keyword evidence="4 7" id="KW-0255">Endonuclease</keyword>
<dbReference type="GO" id="GO:0000049">
    <property type="term" value="F:tRNA binding"/>
    <property type="evidence" value="ECO:0007669"/>
    <property type="project" value="UniProtKB-UniRule"/>
</dbReference>
<dbReference type="EC" id="3.1.26.5" evidence="7 8"/>
<dbReference type="PANTHER" id="PTHR33992">
    <property type="entry name" value="RIBONUCLEASE P PROTEIN COMPONENT"/>
    <property type="match status" value="1"/>
</dbReference>
<keyword evidence="5 7" id="KW-0378">Hydrolase</keyword>
<dbReference type="PROSITE" id="PS00648">
    <property type="entry name" value="RIBONUCLEASE_P"/>
    <property type="match status" value="1"/>
</dbReference>
<dbReference type="SUPFAM" id="SSF54211">
    <property type="entry name" value="Ribosomal protein S5 domain 2-like"/>
    <property type="match status" value="1"/>
</dbReference>
<dbReference type="InterPro" id="IPR020539">
    <property type="entry name" value="RNase_P_CS"/>
</dbReference>
<name>A0A679IU73_9HYPH</name>
<evidence type="ECO:0000256" key="3">
    <source>
        <dbReference type="ARBA" id="ARBA00022722"/>
    </source>
</evidence>
<dbReference type="HAMAP" id="MF_00227">
    <property type="entry name" value="RNase_P"/>
    <property type="match status" value="1"/>
</dbReference>
<dbReference type="Pfam" id="PF00825">
    <property type="entry name" value="Ribonuclease_P"/>
    <property type="match status" value="1"/>
</dbReference>
<dbReference type="GO" id="GO:0004526">
    <property type="term" value="F:ribonuclease P activity"/>
    <property type="evidence" value="ECO:0007669"/>
    <property type="project" value="UniProtKB-UniRule"/>
</dbReference>
<reference evidence="10" key="1">
    <citation type="submission" date="2019-12" db="EMBL/GenBank/DDBJ databases">
        <authorList>
            <person name="Cremers G."/>
        </authorList>
    </citation>
    <scope>NUCLEOTIDE SEQUENCE</scope>
    <source>
        <strain evidence="10">Mbul1</strain>
    </source>
</reference>
<dbReference type="Gene3D" id="3.30.230.10">
    <property type="match status" value="1"/>
</dbReference>
<evidence type="ECO:0000256" key="2">
    <source>
        <dbReference type="ARBA" id="ARBA00022694"/>
    </source>
</evidence>
<sequence length="229" mass="23612">MPSAARNAEASPAQTMTSPLGRRIEPAVSTIGRLKRRPDFLAAAGGRRFHTELMSAQGRLRDTASGTPPADAAPIGGLRIGFTITKRVGHATERNRIRRRLRDAVAYASADLPDASADIVLVARRPALHAPFETLIADLRRSVGAVIKPGGTKGGESGSSSRGRRRSGKPDAGKPGPGSDGIASSKTASLALTSARSPARNEAGTMPPASGDACLPSPPPNTRDGSLDG</sequence>
<dbReference type="InterPro" id="IPR020568">
    <property type="entry name" value="Ribosomal_Su5_D2-typ_SF"/>
</dbReference>
<evidence type="ECO:0000313" key="10">
    <source>
        <dbReference type="EMBL" id="CAA2102404.1"/>
    </source>
</evidence>
<evidence type="ECO:0000256" key="4">
    <source>
        <dbReference type="ARBA" id="ARBA00022759"/>
    </source>
</evidence>
<evidence type="ECO:0000256" key="6">
    <source>
        <dbReference type="ARBA" id="ARBA00022884"/>
    </source>
</evidence>
<dbReference type="PANTHER" id="PTHR33992:SF1">
    <property type="entry name" value="RIBONUCLEASE P PROTEIN COMPONENT"/>
    <property type="match status" value="1"/>
</dbReference>
<dbReference type="EMBL" id="LR743504">
    <property type="protein sequence ID" value="CAA2102404.1"/>
    <property type="molecule type" value="Genomic_DNA"/>
</dbReference>
<comment type="subunit">
    <text evidence="7">Consists of a catalytic RNA component (M1 or rnpB) and a protein subunit.</text>
</comment>
<dbReference type="InterPro" id="IPR014721">
    <property type="entry name" value="Ribsml_uS5_D2-typ_fold_subgr"/>
</dbReference>
<organism evidence="10">
    <name type="scientific">Methylobacterium bullatum</name>
    <dbReference type="NCBI Taxonomy" id="570505"/>
    <lineage>
        <taxon>Bacteria</taxon>
        <taxon>Pseudomonadati</taxon>
        <taxon>Pseudomonadota</taxon>
        <taxon>Alphaproteobacteria</taxon>
        <taxon>Hyphomicrobiales</taxon>
        <taxon>Methylobacteriaceae</taxon>
        <taxon>Methylobacterium</taxon>
    </lineage>
</organism>
<proteinExistence type="inferred from homology"/>
<feature type="region of interest" description="Disordered" evidence="9">
    <location>
        <begin position="1"/>
        <end position="28"/>
    </location>
</feature>
<dbReference type="InterPro" id="IPR000100">
    <property type="entry name" value="RNase_P"/>
</dbReference>
<keyword evidence="2 7" id="KW-0819">tRNA processing</keyword>
<evidence type="ECO:0000256" key="5">
    <source>
        <dbReference type="ARBA" id="ARBA00022801"/>
    </source>
</evidence>